<gene>
    <name evidence="5" type="ORF">GPM918_LOCUS29866</name>
    <name evidence="6" type="ORF">SRO942_LOCUS30458</name>
</gene>
<dbReference type="InterPro" id="IPR013083">
    <property type="entry name" value="Znf_RING/FYVE/PHD"/>
</dbReference>
<dbReference type="OrthoDB" id="9049620at2759"/>
<keyword evidence="2" id="KW-0862">Zinc</keyword>
<evidence type="ECO:0000313" key="6">
    <source>
        <dbReference type="EMBL" id="CAF4181457.1"/>
    </source>
</evidence>
<keyword evidence="1 3" id="KW-0863">Zinc-finger</keyword>
<dbReference type="InterPro" id="IPR001841">
    <property type="entry name" value="Znf_RING"/>
</dbReference>
<dbReference type="SUPFAM" id="SSF49599">
    <property type="entry name" value="TRAF domain-like"/>
    <property type="match status" value="1"/>
</dbReference>
<dbReference type="PROSITE" id="PS50089">
    <property type="entry name" value="ZF_RING_2"/>
    <property type="match status" value="1"/>
</dbReference>
<name>A0A815FR18_9BILA</name>
<dbReference type="SUPFAM" id="SSF57850">
    <property type="entry name" value="RING/U-box"/>
    <property type="match status" value="1"/>
</dbReference>
<keyword evidence="7" id="KW-1185">Reference proteome</keyword>
<keyword evidence="1 3" id="KW-0479">Metal-binding</keyword>
<sequence>MNSTYSPSISEERVKNRRSDAFLCPICHNILWKPQQCSKCQQPICENCIATCLRHNPGVCPMCRLPYQEQRCMPQFYNFLCELQIECCNRSSGCNQILFYEQLEQHETQECGYEIKECRGCKEKVIKQELIKHEKGCEFIKKTCRNCRMIYGQKQKHELLDCLTYKQEVLEKLINPPPE</sequence>
<evidence type="ECO:0000313" key="7">
    <source>
        <dbReference type="Proteomes" id="UP000663829"/>
    </source>
</evidence>
<dbReference type="PANTHER" id="PTHR10131:SF94">
    <property type="entry name" value="TNF RECEPTOR-ASSOCIATED FACTOR 4"/>
    <property type="match status" value="1"/>
</dbReference>
<comment type="caution">
    <text evidence="5">The sequence shown here is derived from an EMBL/GenBank/DDBJ whole genome shotgun (WGS) entry which is preliminary data.</text>
</comment>
<dbReference type="Gene3D" id="3.30.40.10">
    <property type="entry name" value="Zinc/RING finger domain, C3HC4 (zinc finger)"/>
    <property type="match status" value="1"/>
</dbReference>
<dbReference type="Proteomes" id="UP000663829">
    <property type="component" value="Unassembled WGS sequence"/>
</dbReference>
<evidence type="ECO:0000256" key="3">
    <source>
        <dbReference type="PROSITE-ProRule" id="PRU00175"/>
    </source>
</evidence>
<evidence type="ECO:0000256" key="1">
    <source>
        <dbReference type="ARBA" id="ARBA00022771"/>
    </source>
</evidence>
<evidence type="ECO:0000256" key="2">
    <source>
        <dbReference type="ARBA" id="ARBA00022833"/>
    </source>
</evidence>
<dbReference type="Proteomes" id="UP000681722">
    <property type="component" value="Unassembled WGS sequence"/>
</dbReference>
<dbReference type="AlphaFoldDB" id="A0A815FR18"/>
<dbReference type="GO" id="GO:0008270">
    <property type="term" value="F:zinc ion binding"/>
    <property type="evidence" value="ECO:0007669"/>
    <property type="project" value="UniProtKB-KW"/>
</dbReference>
<protein>
    <recommendedName>
        <fullName evidence="4">RING-type domain-containing protein</fullName>
    </recommendedName>
</protein>
<organism evidence="5 7">
    <name type="scientific">Didymodactylos carnosus</name>
    <dbReference type="NCBI Taxonomy" id="1234261"/>
    <lineage>
        <taxon>Eukaryota</taxon>
        <taxon>Metazoa</taxon>
        <taxon>Spiralia</taxon>
        <taxon>Gnathifera</taxon>
        <taxon>Rotifera</taxon>
        <taxon>Eurotatoria</taxon>
        <taxon>Bdelloidea</taxon>
        <taxon>Philodinida</taxon>
        <taxon>Philodinidae</taxon>
        <taxon>Didymodactylos</taxon>
    </lineage>
</organism>
<dbReference type="EMBL" id="CAJOBC010052185">
    <property type="protein sequence ID" value="CAF4181457.1"/>
    <property type="molecule type" value="Genomic_DNA"/>
</dbReference>
<proteinExistence type="predicted"/>
<dbReference type="EMBL" id="CAJNOQ010013814">
    <property type="protein sequence ID" value="CAF1329347.1"/>
    <property type="molecule type" value="Genomic_DNA"/>
</dbReference>
<evidence type="ECO:0000313" key="5">
    <source>
        <dbReference type="EMBL" id="CAF1329347.1"/>
    </source>
</evidence>
<accession>A0A815FR18</accession>
<evidence type="ECO:0000259" key="4">
    <source>
        <dbReference type="PROSITE" id="PS50089"/>
    </source>
</evidence>
<feature type="domain" description="RING-type" evidence="4">
    <location>
        <begin position="24"/>
        <end position="64"/>
    </location>
</feature>
<dbReference type="PANTHER" id="PTHR10131">
    <property type="entry name" value="TNF RECEPTOR ASSOCIATED FACTOR"/>
    <property type="match status" value="1"/>
</dbReference>
<reference evidence="5" key="1">
    <citation type="submission" date="2021-02" db="EMBL/GenBank/DDBJ databases">
        <authorList>
            <person name="Nowell W R."/>
        </authorList>
    </citation>
    <scope>NUCLEOTIDE SEQUENCE</scope>
</reference>